<dbReference type="InterPro" id="IPR042281">
    <property type="entry name" value="GpdQ_beta-strand"/>
</dbReference>
<dbReference type="Gene3D" id="3.60.21.10">
    <property type="match status" value="1"/>
</dbReference>
<dbReference type="InterPro" id="IPR029052">
    <property type="entry name" value="Metallo-depent_PP-like"/>
</dbReference>
<dbReference type="RefSeq" id="WP_063455071.1">
    <property type="nucleotide sequence ID" value="NZ_CP115969.1"/>
</dbReference>
<reference evidence="2" key="1">
    <citation type="submission" date="2021-03" db="EMBL/GenBank/DDBJ databases">
        <title>Identification and antibiotic profiling of Wohlfahrtiimonas chitiniclastica, an underestimated human pathogen.</title>
        <authorList>
            <person name="Kopf A."/>
            <person name="Bunk B."/>
            <person name="Coldewey S."/>
            <person name="Gunzer F."/>
            <person name="Riedel T."/>
            <person name="Schroettner P."/>
        </authorList>
    </citation>
    <scope>NUCLEOTIDE SEQUENCE</scope>
    <source>
        <strain evidence="2">DSM 100917</strain>
    </source>
</reference>
<dbReference type="PANTHER" id="PTHR31302:SF0">
    <property type="entry name" value="TRANSMEMBRANE PROTEIN WITH METALLOPHOSPHOESTERASE DOMAIN"/>
    <property type="match status" value="1"/>
</dbReference>
<evidence type="ECO:0000259" key="1">
    <source>
        <dbReference type="Pfam" id="PF00149"/>
    </source>
</evidence>
<dbReference type="EMBL" id="JAGIBU010000001">
    <property type="protein sequence ID" value="MBS7823596.1"/>
    <property type="molecule type" value="Genomic_DNA"/>
</dbReference>
<sequence length="193" mass="22085">MKILHVTDIHFKRFVFDSISEQQNRYDAICVTGDFLDETNDVAIDAQIDDVRAWILSFKTPIFVCSGNHDLIDGSCDWLADLPRSDGSMTTLNNIVIGCAPEDCEDFYRYRDCNILLHHYPPANSQTAIDQTGRNYGSATLKSDMRLLNCQYILCGHVHRPIARARRNQNIIIYNAGGNHRNDRIRYIAFDIN</sequence>
<dbReference type="AlphaFoldDB" id="A0AB35BX25"/>
<protein>
    <submittedName>
        <fullName evidence="2">Metallophosphoesterase</fullName>
    </submittedName>
</protein>
<organism evidence="2 3">
    <name type="scientific">Wohlfahrtiimonas chitiniclastica</name>
    <dbReference type="NCBI Taxonomy" id="400946"/>
    <lineage>
        <taxon>Bacteria</taxon>
        <taxon>Pseudomonadati</taxon>
        <taxon>Pseudomonadota</taxon>
        <taxon>Gammaproteobacteria</taxon>
        <taxon>Cardiobacteriales</taxon>
        <taxon>Ignatzschineriaceae</taxon>
        <taxon>Wohlfahrtiimonas</taxon>
    </lineage>
</organism>
<evidence type="ECO:0000313" key="2">
    <source>
        <dbReference type="EMBL" id="MBS7823596.1"/>
    </source>
</evidence>
<dbReference type="Proteomes" id="UP000680020">
    <property type="component" value="Unassembled WGS sequence"/>
</dbReference>
<accession>A0AB35BX25</accession>
<dbReference type="CDD" id="cd00838">
    <property type="entry name" value="MPP_superfamily"/>
    <property type="match status" value="1"/>
</dbReference>
<dbReference type="SUPFAM" id="SSF56300">
    <property type="entry name" value="Metallo-dependent phosphatases"/>
    <property type="match status" value="1"/>
</dbReference>
<gene>
    <name evidence="2" type="ORF">J7561_00060</name>
</gene>
<proteinExistence type="predicted"/>
<dbReference type="InterPro" id="IPR051158">
    <property type="entry name" value="Metallophosphoesterase_sf"/>
</dbReference>
<feature type="domain" description="Calcineurin-like phosphoesterase" evidence="1">
    <location>
        <begin position="1"/>
        <end position="161"/>
    </location>
</feature>
<dbReference type="Pfam" id="PF00149">
    <property type="entry name" value="Metallophos"/>
    <property type="match status" value="1"/>
</dbReference>
<dbReference type="GO" id="GO:0016787">
    <property type="term" value="F:hydrolase activity"/>
    <property type="evidence" value="ECO:0007669"/>
    <property type="project" value="InterPro"/>
</dbReference>
<dbReference type="Gene3D" id="3.30.750.180">
    <property type="entry name" value="GpdQ, beta-strand dimerisation domain"/>
    <property type="match status" value="1"/>
</dbReference>
<evidence type="ECO:0000313" key="3">
    <source>
        <dbReference type="Proteomes" id="UP000680020"/>
    </source>
</evidence>
<dbReference type="InterPro" id="IPR004843">
    <property type="entry name" value="Calcineurin-like_PHP"/>
</dbReference>
<dbReference type="PANTHER" id="PTHR31302">
    <property type="entry name" value="TRANSMEMBRANE PROTEIN WITH METALLOPHOSPHOESTERASE DOMAIN-RELATED"/>
    <property type="match status" value="1"/>
</dbReference>
<comment type="caution">
    <text evidence="2">The sequence shown here is derived from an EMBL/GenBank/DDBJ whole genome shotgun (WGS) entry which is preliminary data.</text>
</comment>
<name>A0AB35BX25_9GAMM</name>